<reference evidence="1 2" key="1">
    <citation type="journal article" date="2019" name="Commun. Biol.">
        <title>The bagworm genome reveals a unique fibroin gene that provides high tensile strength.</title>
        <authorList>
            <person name="Kono N."/>
            <person name="Nakamura H."/>
            <person name="Ohtoshi R."/>
            <person name="Tomita M."/>
            <person name="Numata K."/>
            <person name="Arakawa K."/>
        </authorList>
    </citation>
    <scope>NUCLEOTIDE SEQUENCE [LARGE SCALE GENOMIC DNA]</scope>
</reference>
<keyword evidence="2" id="KW-1185">Reference proteome</keyword>
<organism evidence="1 2">
    <name type="scientific">Eumeta variegata</name>
    <name type="common">Bagworm moth</name>
    <name type="synonym">Eumeta japonica</name>
    <dbReference type="NCBI Taxonomy" id="151549"/>
    <lineage>
        <taxon>Eukaryota</taxon>
        <taxon>Metazoa</taxon>
        <taxon>Ecdysozoa</taxon>
        <taxon>Arthropoda</taxon>
        <taxon>Hexapoda</taxon>
        <taxon>Insecta</taxon>
        <taxon>Pterygota</taxon>
        <taxon>Neoptera</taxon>
        <taxon>Endopterygota</taxon>
        <taxon>Lepidoptera</taxon>
        <taxon>Glossata</taxon>
        <taxon>Ditrysia</taxon>
        <taxon>Tineoidea</taxon>
        <taxon>Psychidae</taxon>
        <taxon>Oiketicinae</taxon>
        <taxon>Eumeta</taxon>
    </lineage>
</organism>
<comment type="caution">
    <text evidence="1">The sequence shown here is derived from an EMBL/GenBank/DDBJ whole genome shotgun (WGS) entry which is preliminary data.</text>
</comment>
<dbReference type="Proteomes" id="UP000299102">
    <property type="component" value="Unassembled WGS sequence"/>
</dbReference>
<evidence type="ECO:0000313" key="1">
    <source>
        <dbReference type="EMBL" id="GBP00378.1"/>
    </source>
</evidence>
<name>A0A4C1SGS9_EUMVA</name>
<protein>
    <submittedName>
        <fullName evidence="1">Uncharacterized protein</fullName>
    </submittedName>
</protein>
<gene>
    <name evidence="1" type="ORF">EVAR_70868_1</name>
</gene>
<accession>A0A4C1SGS9</accession>
<proteinExistence type="predicted"/>
<dbReference type="EMBL" id="BGZK01003353">
    <property type="protein sequence ID" value="GBP00378.1"/>
    <property type="molecule type" value="Genomic_DNA"/>
</dbReference>
<feature type="non-terminal residue" evidence="1">
    <location>
        <position position="1"/>
    </location>
</feature>
<dbReference type="AlphaFoldDB" id="A0A4C1SGS9"/>
<evidence type="ECO:0000313" key="2">
    <source>
        <dbReference type="Proteomes" id="UP000299102"/>
    </source>
</evidence>
<sequence length="122" mass="13342">PVVQSCPSGYGYWLLHSHPAVHTQLADHTHLAAYTLPITNQLPVTTRLPIHMVVEVVVVAKHMQTQFGTKLGAILAFGWSLSVFLLIPPQVEYESRAVALPLLKDAKNSAIPSNAEKAQLKL</sequence>